<evidence type="ECO:0000259" key="2">
    <source>
        <dbReference type="Pfam" id="PF08750"/>
    </source>
</evidence>
<gene>
    <name evidence="3" type="ORF">ABC977_09245</name>
</gene>
<reference evidence="3 4" key="1">
    <citation type="submission" date="2024-05" db="EMBL/GenBank/DDBJ databases">
        <title>Genome Sequence and Characterization of the New Strain Purple Sulfur Bacterium of Genus Thioalkalicoccus.</title>
        <authorList>
            <person name="Bryantseva I.A."/>
            <person name="Kyndt J.A."/>
            <person name="Imhoff J.F."/>
        </authorList>
    </citation>
    <scope>NUCLEOTIDE SEQUENCE [LARGE SCALE GENOMIC DNA]</scope>
    <source>
        <strain evidence="3 4">Um2</strain>
    </source>
</reference>
<comment type="caution">
    <text evidence="3">The sequence shown here is derived from an EMBL/GenBank/DDBJ whole genome shotgun (WGS) entry which is preliminary data.</text>
</comment>
<evidence type="ECO:0000313" key="4">
    <source>
        <dbReference type="Proteomes" id="UP001564408"/>
    </source>
</evidence>
<keyword evidence="1" id="KW-0732">Signal</keyword>
<dbReference type="EMBL" id="JBDKXB010000010">
    <property type="protein sequence ID" value="MEY6432588.1"/>
    <property type="molecule type" value="Genomic_DNA"/>
</dbReference>
<name>A0ABV4BDK7_9GAMM</name>
<feature type="signal peptide" evidence="1">
    <location>
        <begin position="1"/>
        <end position="20"/>
    </location>
</feature>
<protein>
    <submittedName>
        <fullName evidence="3">CNP1-like family protein</fullName>
    </submittedName>
</protein>
<dbReference type="Proteomes" id="UP001564408">
    <property type="component" value="Unassembled WGS sequence"/>
</dbReference>
<keyword evidence="4" id="KW-1185">Reference proteome</keyword>
<organism evidence="3 4">
    <name type="scientific">Thioalkalicoccus limnaeus</name>
    <dbReference type="NCBI Taxonomy" id="120681"/>
    <lineage>
        <taxon>Bacteria</taxon>
        <taxon>Pseudomonadati</taxon>
        <taxon>Pseudomonadota</taxon>
        <taxon>Gammaproteobacteria</taxon>
        <taxon>Chromatiales</taxon>
        <taxon>Chromatiaceae</taxon>
        <taxon>Thioalkalicoccus</taxon>
    </lineage>
</organism>
<dbReference type="RefSeq" id="WP_369666976.1">
    <property type="nucleotide sequence ID" value="NZ_JBDKXB010000010.1"/>
</dbReference>
<evidence type="ECO:0000313" key="3">
    <source>
        <dbReference type="EMBL" id="MEY6432588.1"/>
    </source>
</evidence>
<sequence>MITPRLLPLLFLLVAAQAAARDDAFVPDAAPAPPASIRETAPSWDEGPVILPPWPAEADLIRFPVDGPDRGFHFAIDGRNLAIGDDGVVRYTLVAESASGVRNVSFEGIRCTPRGQHRIYAYGSGGRFHPVAGSDWQPISATGPDGYRYDLWRTYLCVFRQFVPRSRSAMLSALQRGRVHPMEGTGFLPD</sequence>
<dbReference type="InterPro" id="IPR014861">
    <property type="entry name" value="CNP1-like_dom"/>
</dbReference>
<accession>A0ABV4BDK7</accession>
<dbReference type="Pfam" id="PF08750">
    <property type="entry name" value="CNP1"/>
    <property type="match status" value="1"/>
</dbReference>
<feature type="domain" description="CNP1-like uncharacterised" evidence="2">
    <location>
        <begin position="41"/>
        <end position="175"/>
    </location>
</feature>
<feature type="chain" id="PRO_5045690023" evidence="1">
    <location>
        <begin position="21"/>
        <end position="190"/>
    </location>
</feature>
<proteinExistence type="predicted"/>
<evidence type="ECO:0000256" key="1">
    <source>
        <dbReference type="SAM" id="SignalP"/>
    </source>
</evidence>